<dbReference type="InterPro" id="IPR025695">
    <property type="entry name" value="DoxX-like"/>
</dbReference>
<keyword evidence="1" id="KW-1133">Transmembrane helix</keyword>
<dbReference type="RefSeq" id="WP_379021631.1">
    <property type="nucleotide sequence ID" value="NZ_JBHRTA010000029.1"/>
</dbReference>
<dbReference type="Pfam" id="PF13781">
    <property type="entry name" value="DoxX_3"/>
    <property type="match status" value="1"/>
</dbReference>
<feature type="transmembrane region" description="Helical" evidence="1">
    <location>
        <begin position="72"/>
        <end position="88"/>
    </location>
</feature>
<protein>
    <submittedName>
        <fullName evidence="2">DoxX-like family protein</fullName>
    </submittedName>
</protein>
<feature type="transmembrane region" description="Helical" evidence="1">
    <location>
        <begin position="95"/>
        <end position="114"/>
    </location>
</feature>
<organism evidence="2 3">
    <name type="scientific">Parapedobacter deserti</name>
    <dbReference type="NCBI Taxonomy" id="1912957"/>
    <lineage>
        <taxon>Bacteria</taxon>
        <taxon>Pseudomonadati</taxon>
        <taxon>Bacteroidota</taxon>
        <taxon>Sphingobacteriia</taxon>
        <taxon>Sphingobacteriales</taxon>
        <taxon>Sphingobacteriaceae</taxon>
        <taxon>Parapedobacter</taxon>
    </lineage>
</organism>
<gene>
    <name evidence="2" type="ORF">ACFOET_08730</name>
</gene>
<comment type="caution">
    <text evidence="2">The sequence shown here is derived from an EMBL/GenBank/DDBJ whole genome shotgun (WGS) entry which is preliminary data.</text>
</comment>
<feature type="transmembrane region" description="Helical" evidence="1">
    <location>
        <begin position="47"/>
        <end position="66"/>
    </location>
</feature>
<accession>A0ABV7JLE0</accession>
<dbReference type="EMBL" id="JBHRTA010000029">
    <property type="protein sequence ID" value="MFC3197695.1"/>
    <property type="molecule type" value="Genomic_DNA"/>
</dbReference>
<dbReference type="Proteomes" id="UP001595526">
    <property type="component" value="Unassembled WGS sequence"/>
</dbReference>
<keyword evidence="3" id="KW-1185">Reference proteome</keyword>
<feature type="transmembrane region" description="Helical" evidence="1">
    <location>
        <begin position="6"/>
        <end position="26"/>
    </location>
</feature>
<keyword evidence="1" id="KW-0472">Membrane</keyword>
<evidence type="ECO:0000256" key="1">
    <source>
        <dbReference type="SAM" id="Phobius"/>
    </source>
</evidence>
<reference evidence="3" key="1">
    <citation type="journal article" date="2019" name="Int. J. Syst. Evol. Microbiol.">
        <title>The Global Catalogue of Microorganisms (GCM) 10K type strain sequencing project: providing services to taxonomists for standard genome sequencing and annotation.</title>
        <authorList>
            <consortium name="The Broad Institute Genomics Platform"/>
            <consortium name="The Broad Institute Genome Sequencing Center for Infectious Disease"/>
            <person name="Wu L."/>
            <person name="Ma J."/>
        </authorList>
    </citation>
    <scope>NUCLEOTIDE SEQUENCE [LARGE SCALE GENOMIC DNA]</scope>
    <source>
        <strain evidence="3">KCTC 52416</strain>
    </source>
</reference>
<name>A0ABV7JLE0_9SPHI</name>
<sequence>MTVHRILTYFIAAIWLANGLACKVLGLVPRHEQIVARILGDDFAKPLTILIGTAEMGMAVWILTRWVPRSNAIVQMVLVASMNILEFFMAPDLLLWGRINVLFAVLFIGLIYYWEFVLRNDI</sequence>
<keyword evidence="1" id="KW-0812">Transmembrane</keyword>
<evidence type="ECO:0000313" key="2">
    <source>
        <dbReference type="EMBL" id="MFC3197695.1"/>
    </source>
</evidence>
<evidence type="ECO:0000313" key="3">
    <source>
        <dbReference type="Proteomes" id="UP001595526"/>
    </source>
</evidence>
<proteinExistence type="predicted"/>